<feature type="region of interest" description="Disordered" evidence="1">
    <location>
        <begin position="745"/>
        <end position="828"/>
    </location>
</feature>
<feature type="compositionally biased region" description="Polar residues" evidence="1">
    <location>
        <begin position="657"/>
        <end position="667"/>
    </location>
</feature>
<feature type="compositionally biased region" description="Polar residues" evidence="1">
    <location>
        <begin position="327"/>
        <end position="339"/>
    </location>
</feature>
<reference evidence="2 3" key="1">
    <citation type="submission" date="2016-07" db="EMBL/GenBank/DDBJ databases">
        <title>Pervasive Adenine N6-methylation of Active Genes in Fungi.</title>
        <authorList>
            <consortium name="DOE Joint Genome Institute"/>
            <person name="Mondo S.J."/>
            <person name="Dannebaum R.O."/>
            <person name="Kuo R.C."/>
            <person name="Labutti K."/>
            <person name="Haridas S."/>
            <person name="Kuo A."/>
            <person name="Salamov A."/>
            <person name="Ahrendt S.R."/>
            <person name="Lipzen A."/>
            <person name="Sullivan W."/>
            <person name="Andreopoulos W.B."/>
            <person name="Clum A."/>
            <person name="Lindquist E."/>
            <person name="Daum C."/>
            <person name="Ramamoorthy G.K."/>
            <person name="Gryganskyi A."/>
            <person name="Culley D."/>
            <person name="Magnuson J.K."/>
            <person name="James T.Y."/>
            <person name="O'Malley M.A."/>
            <person name="Stajich J.E."/>
            <person name="Spatafora J.W."/>
            <person name="Visel A."/>
            <person name="Grigoriev I.V."/>
        </authorList>
    </citation>
    <scope>NUCLEOTIDE SEQUENCE [LARGE SCALE GENOMIC DNA]</scope>
    <source>
        <strain evidence="2 3">62-1032</strain>
    </source>
</reference>
<name>A0A1Y2FPY8_9BASI</name>
<keyword evidence="3" id="KW-1185">Reference proteome</keyword>
<sequence>MAATESYRPKEGLGLGEIVMPGLGEPVNGLIEDGHDPRYSTFKQRIRGHTPSHSSPPTLATFVAKSAASANPASALPPPPTSAPRKFSLQPISHYHNESISYPMIVSRSDMAGSTFSPHTPPAIPVEPHSPPDNSAPLSDFTSSAQLSRKNFKARPPPIKISGSNHSTFLSPLLERPFIKRLGSGGKDKEDGEKSPTKARSRKGSKIESILVDPQAILVENQNAFAEAYPEENKTVNITLSNSAERAPSPKLRRAGSPTLSARVPVPDLDAVSPNSSPKATPPPPVRRNFVHHRRATSDDSPRIVQEAAFPRSFGDSSISARDRPFTTFSPAPSATASQRMRKHSTPSIPSGVRSVLDGARMGHGRSHSTTALRSSKTRLDDAFFTPATSSSTAPIISPTSLGQPSPATRRPSTTPRPLDSSNSVGISVRGSVANGTATREVARAPLGGEEGVTVSLQSPHRPEDMEVGWSCTSGVDAAGVPYTQWSITLKPKAALPAVPAPRAASSFSSYRLSSATARPTTPPPAGGSPSSPRSTRSGAATFEPSISPFDVSGGPPSLPLPTPPPQQRKASATSSSSQPPTSDSQLSGSSISSESSGPTTPRRTKFGSIDSNSGPFDLQIPTSAAKTLSMGKSRSYTSVAEQYRKRQMSLEGSEGGNTSSRNGSIDSSASGAARAMRMGKYAPVGMPMGANGVEGFGVMLDGTAEGEEGEAEDHIVPLVPIEDPKTPTRKEAFVNVVHPTPDVSLMPIRTTTAASTDSEVTSDEDEEDGGRRDAARALARGQQRMMSKWSDTEGESEVDDEDEEHVQTSWSDVPDGVEEDLVAQSPL</sequence>
<protein>
    <submittedName>
        <fullName evidence="2">Uncharacterized protein</fullName>
    </submittedName>
</protein>
<feature type="region of interest" description="Disordered" evidence="1">
    <location>
        <begin position="180"/>
        <end position="208"/>
    </location>
</feature>
<organism evidence="2 3">
    <name type="scientific">Leucosporidium creatinivorum</name>
    <dbReference type="NCBI Taxonomy" id="106004"/>
    <lineage>
        <taxon>Eukaryota</taxon>
        <taxon>Fungi</taxon>
        <taxon>Dikarya</taxon>
        <taxon>Basidiomycota</taxon>
        <taxon>Pucciniomycotina</taxon>
        <taxon>Microbotryomycetes</taxon>
        <taxon>Leucosporidiales</taxon>
        <taxon>Leucosporidium</taxon>
    </lineage>
</organism>
<feature type="region of interest" description="Disordered" evidence="1">
    <location>
        <begin position="239"/>
        <end position="465"/>
    </location>
</feature>
<feature type="compositionally biased region" description="Low complexity" evidence="1">
    <location>
        <begin position="383"/>
        <end position="418"/>
    </location>
</feature>
<dbReference type="InParanoid" id="A0A1Y2FPY8"/>
<comment type="caution">
    <text evidence="2">The sequence shown here is derived from an EMBL/GenBank/DDBJ whole genome shotgun (WGS) entry which is preliminary data.</text>
</comment>
<feature type="region of interest" description="Disordered" evidence="1">
    <location>
        <begin position="110"/>
        <end position="168"/>
    </location>
</feature>
<proteinExistence type="predicted"/>
<feature type="region of interest" description="Disordered" evidence="1">
    <location>
        <begin position="512"/>
        <end position="674"/>
    </location>
</feature>
<feature type="compositionally biased region" description="Polar residues" evidence="1">
    <location>
        <begin position="610"/>
        <end position="641"/>
    </location>
</feature>
<dbReference type="AlphaFoldDB" id="A0A1Y2FPY8"/>
<dbReference type="Proteomes" id="UP000193467">
    <property type="component" value="Unassembled WGS sequence"/>
</dbReference>
<feature type="compositionally biased region" description="Acidic residues" evidence="1">
    <location>
        <begin position="793"/>
        <end position="805"/>
    </location>
</feature>
<dbReference type="STRING" id="106004.A0A1Y2FPY8"/>
<feature type="region of interest" description="Disordered" evidence="1">
    <location>
        <begin position="707"/>
        <end position="726"/>
    </location>
</feature>
<dbReference type="EMBL" id="MCGR01000015">
    <property type="protein sequence ID" value="ORY86061.1"/>
    <property type="molecule type" value="Genomic_DNA"/>
</dbReference>
<feature type="compositionally biased region" description="Polar residues" evidence="1">
    <location>
        <begin position="132"/>
        <end position="149"/>
    </location>
</feature>
<accession>A0A1Y2FPY8</accession>
<evidence type="ECO:0000313" key="2">
    <source>
        <dbReference type="EMBL" id="ORY86061.1"/>
    </source>
</evidence>
<evidence type="ECO:0000313" key="3">
    <source>
        <dbReference type="Proteomes" id="UP000193467"/>
    </source>
</evidence>
<feature type="region of interest" description="Disordered" evidence="1">
    <location>
        <begin position="45"/>
        <end position="89"/>
    </location>
</feature>
<feature type="compositionally biased region" description="Low complexity" evidence="1">
    <location>
        <begin position="528"/>
        <end position="542"/>
    </location>
</feature>
<feature type="compositionally biased region" description="Low complexity" evidence="1">
    <location>
        <begin position="571"/>
        <end position="597"/>
    </location>
</feature>
<feature type="compositionally biased region" description="Pro residues" evidence="1">
    <location>
        <begin position="119"/>
        <end position="131"/>
    </location>
</feature>
<gene>
    <name evidence="2" type="ORF">BCR35DRAFT_302719</name>
</gene>
<dbReference type="OrthoDB" id="2528987at2759"/>
<feature type="compositionally biased region" description="Pro residues" evidence="1">
    <location>
        <begin position="557"/>
        <end position="567"/>
    </location>
</feature>
<evidence type="ECO:0000256" key="1">
    <source>
        <dbReference type="SAM" id="MobiDB-lite"/>
    </source>
</evidence>
<feature type="compositionally biased region" description="Basic and acidic residues" evidence="1">
    <location>
        <begin position="186"/>
        <end position="196"/>
    </location>
</feature>